<keyword evidence="1" id="KW-0004">4Fe-4S</keyword>
<keyword evidence="7" id="KW-1185">Reference proteome</keyword>
<keyword evidence="2" id="KW-0479">Metal-binding</keyword>
<dbReference type="SMART" id="SM00478">
    <property type="entry name" value="ENDO3c"/>
    <property type="match status" value="1"/>
</dbReference>
<accession>A0ABS6SBH3</accession>
<keyword evidence="6" id="KW-0255">Endonuclease</keyword>
<dbReference type="RefSeq" id="WP_218443746.1">
    <property type="nucleotide sequence ID" value="NZ_JAGSPA010000001.1"/>
</dbReference>
<proteinExistence type="predicted"/>
<dbReference type="PIRSF" id="PIRSF001435">
    <property type="entry name" value="Nth"/>
    <property type="match status" value="1"/>
</dbReference>
<name>A0ABS6SBH3_9SPHN</name>
<reference evidence="6 7" key="1">
    <citation type="submission" date="2021-04" db="EMBL/GenBank/DDBJ databases">
        <authorList>
            <person name="Pira H."/>
            <person name="Risdian C."/>
            <person name="Wink J."/>
        </authorList>
    </citation>
    <scope>NUCLEOTIDE SEQUENCE [LARGE SCALE GENOMIC DNA]</scope>
    <source>
        <strain evidence="6 7">WHA3</strain>
    </source>
</reference>
<dbReference type="Proteomes" id="UP000722336">
    <property type="component" value="Unassembled WGS sequence"/>
</dbReference>
<keyword evidence="4" id="KW-0411">Iron-sulfur</keyword>
<sequence>MQLGLGLDDNAAKLRDIHARLIARFGRHARPLGTRFDPEAQLVQGVIGARTKTAVSNRSTRAMLAHYGSWLAVSRAPLTELKGFLETATFPDIAATRLKAALTAIVDQRGDVDLSHLRDMSVADAMAWLETLPGIARKISAGVMNASTMNRPAMVIDSHHRRVLQRLGLVSRSADTRRAYDAIVPAQPDDWSAMDMDEHHMLMKRLGQTYCRPKSPDCARCPLAGICGKVGVEPAGGISVH</sequence>
<evidence type="ECO:0000256" key="2">
    <source>
        <dbReference type="ARBA" id="ARBA00022723"/>
    </source>
</evidence>
<dbReference type="CDD" id="cd00056">
    <property type="entry name" value="ENDO3c"/>
    <property type="match status" value="1"/>
</dbReference>
<evidence type="ECO:0000256" key="4">
    <source>
        <dbReference type="ARBA" id="ARBA00023014"/>
    </source>
</evidence>
<protein>
    <submittedName>
        <fullName evidence="6">Endonuclease III</fullName>
    </submittedName>
</protein>
<keyword evidence="6" id="KW-0378">Hydrolase</keyword>
<evidence type="ECO:0000313" key="6">
    <source>
        <dbReference type="EMBL" id="MBV7255438.1"/>
    </source>
</evidence>
<evidence type="ECO:0000259" key="5">
    <source>
        <dbReference type="SMART" id="SM00478"/>
    </source>
</evidence>
<comment type="caution">
    <text evidence="6">The sequence shown here is derived from an EMBL/GenBank/DDBJ whole genome shotgun (WGS) entry which is preliminary data.</text>
</comment>
<feature type="domain" description="HhH-GPD" evidence="5">
    <location>
        <begin position="47"/>
        <end position="206"/>
    </location>
</feature>
<keyword evidence="6" id="KW-0540">Nuclease</keyword>
<dbReference type="InterPro" id="IPR003265">
    <property type="entry name" value="HhH-GPD_domain"/>
</dbReference>
<dbReference type="EMBL" id="JAGSPA010000001">
    <property type="protein sequence ID" value="MBV7255438.1"/>
    <property type="molecule type" value="Genomic_DNA"/>
</dbReference>
<keyword evidence="3" id="KW-0408">Iron</keyword>
<dbReference type="PANTHER" id="PTHR10359">
    <property type="entry name" value="A/G-SPECIFIC ADENINE GLYCOSYLASE/ENDONUCLEASE III"/>
    <property type="match status" value="1"/>
</dbReference>
<evidence type="ECO:0000256" key="1">
    <source>
        <dbReference type="ARBA" id="ARBA00022485"/>
    </source>
</evidence>
<evidence type="ECO:0000256" key="3">
    <source>
        <dbReference type="ARBA" id="ARBA00023004"/>
    </source>
</evidence>
<organism evidence="6 7">
    <name type="scientific">Pacificimonas pallii</name>
    <dbReference type="NCBI Taxonomy" id="2827236"/>
    <lineage>
        <taxon>Bacteria</taxon>
        <taxon>Pseudomonadati</taxon>
        <taxon>Pseudomonadota</taxon>
        <taxon>Alphaproteobacteria</taxon>
        <taxon>Sphingomonadales</taxon>
        <taxon>Sphingosinicellaceae</taxon>
        <taxon>Pacificimonas</taxon>
    </lineage>
</organism>
<dbReference type="GO" id="GO:0004519">
    <property type="term" value="F:endonuclease activity"/>
    <property type="evidence" value="ECO:0007669"/>
    <property type="project" value="UniProtKB-KW"/>
</dbReference>
<evidence type="ECO:0000313" key="7">
    <source>
        <dbReference type="Proteomes" id="UP000722336"/>
    </source>
</evidence>
<gene>
    <name evidence="6" type="ORF">KCG44_01425</name>
</gene>